<dbReference type="RefSeq" id="XP_067817504.1">
    <property type="nucleotide sequence ID" value="XM_067960391.1"/>
</dbReference>
<dbReference type="KEGG" id="blac:94346062"/>
<evidence type="ECO:0000313" key="2">
    <source>
        <dbReference type="Proteomes" id="UP000294530"/>
    </source>
</evidence>
<organism evidence="1 2">
    <name type="scientific">Bremia lactucae</name>
    <name type="common">Lettuce downy mildew</name>
    <dbReference type="NCBI Taxonomy" id="4779"/>
    <lineage>
        <taxon>Eukaryota</taxon>
        <taxon>Sar</taxon>
        <taxon>Stramenopiles</taxon>
        <taxon>Oomycota</taxon>
        <taxon>Peronosporomycetes</taxon>
        <taxon>Peronosporales</taxon>
        <taxon>Peronosporaceae</taxon>
        <taxon>Bremia</taxon>
    </lineage>
</organism>
<dbReference type="GeneID" id="94346062"/>
<protein>
    <submittedName>
        <fullName evidence="1">Uncharacterized protein</fullName>
    </submittedName>
</protein>
<dbReference type="Proteomes" id="UP000294530">
    <property type="component" value="Unassembled WGS sequence"/>
</dbReference>
<comment type="caution">
    <text evidence="1">The sequence shown here is derived from an EMBL/GenBank/DDBJ whole genome shotgun (WGS) entry which is preliminary data.</text>
</comment>
<accession>A0A976FJH2</accession>
<proteinExistence type="predicted"/>
<sequence>MRTSVQPSLLGSCSQFVKHHVEYEQYHIYGVRRGQKCNDRFVWRSRTFIVMARRSVHDAVVRELRALASSTVSLSWNLTTLASICAHY</sequence>
<reference evidence="1 2" key="1">
    <citation type="journal article" date="2021" name="Genome Biol.">
        <title>AFLAP: assembly-free linkage analysis pipeline using k-mers from genome sequencing data.</title>
        <authorList>
            <person name="Fletcher K."/>
            <person name="Zhang L."/>
            <person name="Gil J."/>
            <person name="Han R."/>
            <person name="Cavanaugh K."/>
            <person name="Michelmore R."/>
        </authorList>
    </citation>
    <scope>NUCLEOTIDE SEQUENCE [LARGE SCALE GENOMIC DNA]</scope>
    <source>
        <strain evidence="1 2">SF5</strain>
    </source>
</reference>
<name>A0A976FJH2_BRELC</name>
<gene>
    <name evidence="1" type="ORF">CCR75_002293</name>
</gene>
<keyword evidence="2" id="KW-1185">Reference proteome</keyword>
<dbReference type="AlphaFoldDB" id="A0A976FJH2"/>
<dbReference type="EMBL" id="SHOA02000013">
    <property type="protein sequence ID" value="TDH68005.1"/>
    <property type="molecule type" value="Genomic_DNA"/>
</dbReference>
<evidence type="ECO:0000313" key="1">
    <source>
        <dbReference type="EMBL" id="TDH68005.1"/>
    </source>
</evidence>